<reference evidence="4" key="4">
    <citation type="submission" date="2024-05" db="EMBL/GenBank/DDBJ databases">
        <authorList>
            <person name="Sun Q."/>
            <person name="Zhou Y."/>
        </authorList>
    </citation>
    <scope>NUCLEOTIDE SEQUENCE</scope>
    <source>
        <strain evidence="4">CGMCC 1.15931</strain>
    </source>
</reference>
<dbReference type="InterPro" id="IPR018188">
    <property type="entry name" value="RNase_T2_His_AS_1"/>
</dbReference>
<dbReference type="EMBL" id="WNKZ01000026">
    <property type="protein sequence ID" value="MTV53314.1"/>
    <property type="molecule type" value="Genomic_DNA"/>
</dbReference>
<dbReference type="InterPro" id="IPR001568">
    <property type="entry name" value="RNase_T2-like"/>
</dbReference>
<sequence>MTLKTRPLNRKTLVLLPLLAAALLCGPAEARKKKAASEPGQFDYYALAMSWSPQYCAGSGNRDPQQCAVGRQLGFVLHGLWPQFEKGWPQDCSNEALPDAVRVKYEKMFASPKLIGHEWSKHGTCSGLSAEDYMALSARLKEGLAIPAAYRKPAEPIRVTASQFKEQFRKANPALADESVLPFCTGGGRFLREIRACYDKDGHSRSCAAGEAKSAAKSCGLGSFLVQSVR</sequence>
<organism evidence="5 6">
    <name type="scientific">Pseudoduganella buxea</name>
    <dbReference type="NCBI Taxonomy" id="1949069"/>
    <lineage>
        <taxon>Bacteria</taxon>
        <taxon>Pseudomonadati</taxon>
        <taxon>Pseudomonadota</taxon>
        <taxon>Betaproteobacteria</taxon>
        <taxon>Burkholderiales</taxon>
        <taxon>Oxalobacteraceae</taxon>
        <taxon>Telluria group</taxon>
        <taxon>Pseudoduganella</taxon>
    </lineage>
</organism>
<reference evidence="7" key="2">
    <citation type="journal article" date="2019" name="Int. J. Syst. Evol. Microbiol.">
        <title>The Global Catalogue of Microorganisms (GCM) 10K type strain sequencing project: providing services to taxonomists for standard genome sequencing and annotation.</title>
        <authorList>
            <consortium name="The Broad Institute Genomics Platform"/>
            <consortium name="The Broad Institute Genome Sequencing Center for Infectious Disease"/>
            <person name="Wu L."/>
            <person name="Ma J."/>
        </authorList>
    </citation>
    <scope>NUCLEOTIDE SEQUENCE [LARGE SCALE GENOMIC DNA]</scope>
    <source>
        <strain evidence="7">CGMCC 1.15931</strain>
    </source>
</reference>
<dbReference type="RefSeq" id="WP_155470632.1">
    <property type="nucleotide sequence ID" value="NZ_BMKG01000001.1"/>
</dbReference>
<dbReference type="CDD" id="cd01062">
    <property type="entry name" value="RNase_T2_prok"/>
    <property type="match status" value="1"/>
</dbReference>
<dbReference type="GO" id="GO:0006401">
    <property type="term" value="P:RNA catabolic process"/>
    <property type="evidence" value="ECO:0007669"/>
    <property type="project" value="TreeGrafter"/>
</dbReference>
<name>A0A6I3SW65_9BURK</name>
<keyword evidence="3" id="KW-0732">Signal</keyword>
<dbReference type="Proteomes" id="UP000430634">
    <property type="component" value="Unassembled WGS sequence"/>
</dbReference>
<evidence type="ECO:0000313" key="7">
    <source>
        <dbReference type="Proteomes" id="UP000622638"/>
    </source>
</evidence>
<feature type="chain" id="PRO_5026272966" evidence="3">
    <location>
        <begin position="31"/>
        <end position="230"/>
    </location>
</feature>
<comment type="caution">
    <text evidence="5">The sequence shown here is derived from an EMBL/GenBank/DDBJ whole genome shotgun (WGS) entry which is preliminary data.</text>
</comment>
<dbReference type="InterPro" id="IPR033130">
    <property type="entry name" value="RNase_T2_His_AS_2"/>
</dbReference>
<gene>
    <name evidence="4" type="ORF">GCM10011572_00370</name>
    <name evidence="5" type="ORF">GM672_11285</name>
</gene>
<comment type="similarity">
    <text evidence="1 2">Belongs to the RNase T2 family.</text>
</comment>
<evidence type="ECO:0000256" key="1">
    <source>
        <dbReference type="ARBA" id="ARBA00007469"/>
    </source>
</evidence>
<reference evidence="4" key="1">
    <citation type="journal article" date="2014" name="Int. J. Syst. Evol. Microbiol.">
        <title>Complete genome of a new Firmicutes species belonging to the dominant human colonic microbiota ('Ruminococcus bicirculans') reveals two chromosomes and a selective capacity to utilize plant glucans.</title>
        <authorList>
            <consortium name="NISC Comparative Sequencing Program"/>
            <person name="Wegmann U."/>
            <person name="Louis P."/>
            <person name="Goesmann A."/>
            <person name="Henrissat B."/>
            <person name="Duncan S.H."/>
            <person name="Flint H.J."/>
        </authorList>
    </citation>
    <scope>NUCLEOTIDE SEQUENCE</scope>
    <source>
        <strain evidence="4">CGMCC 1.15931</strain>
    </source>
</reference>
<dbReference type="EMBL" id="BMKG01000001">
    <property type="protein sequence ID" value="GGB82408.1"/>
    <property type="molecule type" value="Genomic_DNA"/>
</dbReference>
<dbReference type="PANTHER" id="PTHR11240:SF22">
    <property type="entry name" value="RIBONUCLEASE T2"/>
    <property type="match status" value="1"/>
</dbReference>
<proteinExistence type="inferred from homology"/>
<dbReference type="Proteomes" id="UP000622638">
    <property type="component" value="Unassembled WGS sequence"/>
</dbReference>
<evidence type="ECO:0000313" key="4">
    <source>
        <dbReference type="EMBL" id="GGB82408.1"/>
    </source>
</evidence>
<evidence type="ECO:0000256" key="3">
    <source>
        <dbReference type="SAM" id="SignalP"/>
    </source>
</evidence>
<dbReference type="PANTHER" id="PTHR11240">
    <property type="entry name" value="RIBONUCLEASE T2"/>
    <property type="match status" value="1"/>
</dbReference>
<accession>A0A6I3SW65</accession>
<dbReference type="AlphaFoldDB" id="A0A6I3SW65"/>
<evidence type="ECO:0000313" key="5">
    <source>
        <dbReference type="EMBL" id="MTV53314.1"/>
    </source>
</evidence>
<evidence type="ECO:0000256" key="2">
    <source>
        <dbReference type="RuleBase" id="RU004328"/>
    </source>
</evidence>
<dbReference type="InterPro" id="IPR036430">
    <property type="entry name" value="RNase_T2-like_sf"/>
</dbReference>
<dbReference type="Gene3D" id="3.90.730.10">
    <property type="entry name" value="Ribonuclease T2-like"/>
    <property type="match status" value="1"/>
</dbReference>
<dbReference type="InterPro" id="IPR039378">
    <property type="entry name" value="RNase_T2_prok"/>
</dbReference>
<evidence type="ECO:0000313" key="6">
    <source>
        <dbReference type="Proteomes" id="UP000430634"/>
    </source>
</evidence>
<protein>
    <submittedName>
        <fullName evidence="5">Ribonuclease</fullName>
    </submittedName>
</protein>
<dbReference type="SUPFAM" id="SSF55895">
    <property type="entry name" value="Ribonuclease Rh-like"/>
    <property type="match status" value="1"/>
</dbReference>
<dbReference type="OrthoDB" id="4720638at2"/>
<dbReference type="PROSITE" id="PS00530">
    <property type="entry name" value="RNASE_T2_1"/>
    <property type="match status" value="1"/>
</dbReference>
<dbReference type="PROSITE" id="PS00531">
    <property type="entry name" value="RNASE_T2_2"/>
    <property type="match status" value="1"/>
</dbReference>
<reference evidence="5 6" key="3">
    <citation type="submission" date="2019-11" db="EMBL/GenBank/DDBJ databases">
        <title>Type strains purchased from KCTC, JCM and DSMZ.</title>
        <authorList>
            <person name="Lu H."/>
        </authorList>
    </citation>
    <scope>NUCLEOTIDE SEQUENCE [LARGE SCALE GENOMIC DNA]</scope>
    <source>
        <strain evidence="5 6">KCTC 52429</strain>
    </source>
</reference>
<dbReference type="Pfam" id="PF00445">
    <property type="entry name" value="Ribonuclease_T2"/>
    <property type="match status" value="1"/>
</dbReference>
<dbReference type="GO" id="GO:0003723">
    <property type="term" value="F:RNA binding"/>
    <property type="evidence" value="ECO:0007669"/>
    <property type="project" value="InterPro"/>
</dbReference>
<feature type="signal peptide" evidence="3">
    <location>
        <begin position="1"/>
        <end position="30"/>
    </location>
</feature>
<keyword evidence="7" id="KW-1185">Reference proteome</keyword>
<dbReference type="GO" id="GO:0033897">
    <property type="term" value="F:ribonuclease T2 activity"/>
    <property type="evidence" value="ECO:0007669"/>
    <property type="project" value="InterPro"/>
</dbReference>